<dbReference type="GO" id="GO:0003689">
    <property type="term" value="F:DNA clamp loader activity"/>
    <property type="evidence" value="ECO:0007669"/>
    <property type="project" value="TreeGrafter"/>
</dbReference>
<dbReference type="InterPro" id="IPR003959">
    <property type="entry name" value="ATPase_AAA_core"/>
</dbReference>
<dbReference type="Proteomes" id="UP000838878">
    <property type="component" value="Chromosome 10"/>
</dbReference>
<dbReference type="SMART" id="SM00173">
    <property type="entry name" value="RAS"/>
    <property type="match status" value="1"/>
</dbReference>
<dbReference type="SUPFAM" id="SSF52540">
    <property type="entry name" value="P-loop containing nucleoside triphosphate hydrolases"/>
    <property type="match status" value="3"/>
</dbReference>
<dbReference type="CDD" id="cd18140">
    <property type="entry name" value="HLD_clamp_RFC"/>
    <property type="match status" value="1"/>
</dbReference>
<dbReference type="Pfam" id="PF00071">
    <property type="entry name" value="Ras"/>
    <property type="match status" value="1"/>
</dbReference>
<comment type="subcellular location">
    <subcellularLocation>
        <location evidence="1">Nucleus</location>
    </subcellularLocation>
</comment>
<organism evidence="9 10">
    <name type="scientific">Brenthis ino</name>
    <name type="common">lesser marbled fritillary</name>
    <dbReference type="NCBI Taxonomy" id="405034"/>
    <lineage>
        <taxon>Eukaryota</taxon>
        <taxon>Metazoa</taxon>
        <taxon>Ecdysozoa</taxon>
        <taxon>Arthropoda</taxon>
        <taxon>Hexapoda</taxon>
        <taxon>Insecta</taxon>
        <taxon>Pterygota</taxon>
        <taxon>Neoptera</taxon>
        <taxon>Endopterygota</taxon>
        <taxon>Lepidoptera</taxon>
        <taxon>Glossata</taxon>
        <taxon>Ditrysia</taxon>
        <taxon>Papilionoidea</taxon>
        <taxon>Nymphalidae</taxon>
        <taxon>Heliconiinae</taxon>
        <taxon>Argynnini</taxon>
        <taxon>Brenthis</taxon>
    </lineage>
</organism>
<dbReference type="InterPro" id="IPR027417">
    <property type="entry name" value="P-loop_NTPase"/>
</dbReference>
<evidence type="ECO:0000259" key="8">
    <source>
        <dbReference type="SMART" id="SM00382"/>
    </source>
</evidence>
<dbReference type="GO" id="GO:0003677">
    <property type="term" value="F:DNA binding"/>
    <property type="evidence" value="ECO:0007669"/>
    <property type="project" value="InterPro"/>
</dbReference>
<accession>A0A8J9U7W8</accession>
<dbReference type="GO" id="GO:0005663">
    <property type="term" value="C:DNA replication factor C complex"/>
    <property type="evidence" value="ECO:0007669"/>
    <property type="project" value="TreeGrafter"/>
</dbReference>
<dbReference type="InterPro" id="IPR008921">
    <property type="entry name" value="DNA_pol3_clamp-load_cplx_C"/>
</dbReference>
<evidence type="ECO:0000256" key="2">
    <source>
        <dbReference type="ARBA" id="ARBA00005378"/>
    </source>
</evidence>
<dbReference type="Gene3D" id="1.20.272.10">
    <property type="match status" value="1"/>
</dbReference>
<dbReference type="PANTHER" id="PTHR11669:SF9">
    <property type="entry name" value="REPLICATION FACTOR C SUBUNIT 5"/>
    <property type="match status" value="1"/>
</dbReference>
<feature type="non-terminal residue" evidence="9">
    <location>
        <position position="532"/>
    </location>
</feature>
<proteinExistence type="inferred from homology"/>
<sequence>MTVGEVGKNLPWVEKYRPSKLEDLVSHDDIIQTINQFMKENQLPHLLFYGPPGTGKTSTILACAKQMYTPQQFNSMVLELNASDDRGIGIVRGQILSFASTRTIFKAGPKLIILDEADAMTNDAQNALRRKNFTSNISVCNVWYQSSICNRYVGGTGLADSTQGAAVLAAQWARTPVQLCDVAGAALHTAMLPNYLYASDIIIYVYDLTNLQSFDNINIWIKKVKEIFKTEAKKPLMALFGNKSDLEHQRAVRLSCVQKLAAEHLLDNFKGSARTGEMIDVTFTKLISRVLGIKMPLEITSHKKLLENQVKLEQISEPPTPEPTNLIMIIEKYTDNVRFCIICNYLGKIIPALQSRCTRFRFAPLQQNQIVPRLKDIAEKENVKISEDGIKALLTLSGGDMRKVLNTLQSTWLAYRDVTEDNVYTCVGHPLRSDINFILNCLLNENDFSACFKKIQDLKIAKGLALGDILTEVHTIIQRVKFPPGVLISLLIKMADSEARLASGCSERIELAALISAFQLCKDQIDIDSLNT</sequence>
<dbReference type="InterPro" id="IPR013748">
    <property type="entry name" value="Rep_factorC_C"/>
</dbReference>
<dbReference type="FunFam" id="1.20.272.10:FF:000004">
    <property type="entry name" value="Replication factor C subunit 5"/>
    <property type="match status" value="1"/>
</dbReference>
<dbReference type="Pfam" id="PF00004">
    <property type="entry name" value="AAA"/>
    <property type="match status" value="1"/>
</dbReference>
<keyword evidence="10" id="KW-1185">Reference proteome</keyword>
<evidence type="ECO:0000256" key="5">
    <source>
        <dbReference type="ARBA" id="ARBA00022840"/>
    </source>
</evidence>
<evidence type="ECO:0000256" key="7">
    <source>
        <dbReference type="ARBA" id="ARBA00080380"/>
    </source>
</evidence>
<dbReference type="InterPro" id="IPR001806">
    <property type="entry name" value="Small_GTPase"/>
</dbReference>
<dbReference type="Pfam" id="PF08542">
    <property type="entry name" value="Rep_fac_C"/>
    <property type="match status" value="1"/>
</dbReference>
<dbReference type="AlphaFoldDB" id="A0A8J9U7W8"/>
<evidence type="ECO:0000256" key="6">
    <source>
        <dbReference type="ARBA" id="ARBA00023242"/>
    </source>
</evidence>
<dbReference type="InterPro" id="IPR047854">
    <property type="entry name" value="RFC_lid"/>
</dbReference>
<reference evidence="9" key="1">
    <citation type="submission" date="2021-12" db="EMBL/GenBank/DDBJ databases">
        <authorList>
            <person name="Martin H S."/>
        </authorList>
    </citation>
    <scope>NUCLEOTIDE SEQUENCE</scope>
</reference>
<dbReference type="GO" id="GO:0006281">
    <property type="term" value="P:DNA repair"/>
    <property type="evidence" value="ECO:0007669"/>
    <property type="project" value="TreeGrafter"/>
</dbReference>
<evidence type="ECO:0000313" key="9">
    <source>
        <dbReference type="EMBL" id="CAH0715476.1"/>
    </source>
</evidence>
<keyword evidence="5" id="KW-0067">ATP-binding</keyword>
<dbReference type="GO" id="GO:0016887">
    <property type="term" value="F:ATP hydrolysis activity"/>
    <property type="evidence" value="ECO:0007669"/>
    <property type="project" value="InterPro"/>
</dbReference>
<keyword evidence="3" id="KW-0235">DNA replication</keyword>
<evidence type="ECO:0000256" key="3">
    <source>
        <dbReference type="ARBA" id="ARBA00022705"/>
    </source>
</evidence>
<dbReference type="SMART" id="SM00382">
    <property type="entry name" value="AAA"/>
    <property type="match status" value="1"/>
</dbReference>
<dbReference type="FunFam" id="1.10.8.60:FF:000028">
    <property type="entry name" value="Replication factor C subunit 5"/>
    <property type="match status" value="1"/>
</dbReference>
<dbReference type="InterPro" id="IPR003593">
    <property type="entry name" value="AAA+_ATPase"/>
</dbReference>
<dbReference type="InterPro" id="IPR050238">
    <property type="entry name" value="DNA_Rep/Repair_Clamp_Loader"/>
</dbReference>
<dbReference type="SUPFAM" id="SSF48019">
    <property type="entry name" value="post-AAA+ oligomerization domain-like"/>
    <property type="match status" value="1"/>
</dbReference>
<dbReference type="GO" id="GO:0005634">
    <property type="term" value="C:nucleus"/>
    <property type="evidence" value="ECO:0007669"/>
    <property type="project" value="UniProtKB-SubCell"/>
</dbReference>
<evidence type="ECO:0000256" key="1">
    <source>
        <dbReference type="ARBA" id="ARBA00004123"/>
    </source>
</evidence>
<dbReference type="GO" id="GO:0005524">
    <property type="term" value="F:ATP binding"/>
    <property type="evidence" value="ECO:0007669"/>
    <property type="project" value="UniProtKB-KW"/>
</dbReference>
<evidence type="ECO:0000256" key="4">
    <source>
        <dbReference type="ARBA" id="ARBA00022741"/>
    </source>
</evidence>
<dbReference type="Gene3D" id="3.40.50.300">
    <property type="entry name" value="P-loop containing nucleotide triphosphate hydrolases"/>
    <property type="match status" value="3"/>
</dbReference>
<gene>
    <name evidence="9" type="ORF">BINO364_LOCUS2397</name>
</gene>
<dbReference type="CDD" id="cd00009">
    <property type="entry name" value="AAA"/>
    <property type="match status" value="1"/>
</dbReference>
<keyword evidence="6" id="KW-0539">Nucleus</keyword>
<comment type="similarity">
    <text evidence="2">Belongs to the activator 1 small subunits family.</text>
</comment>
<keyword evidence="4" id="KW-0547">Nucleotide-binding</keyword>
<feature type="domain" description="AAA+ ATPase" evidence="8">
    <location>
        <begin position="42"/>
        <end position="209"/>
    </location>
</feature>
<dbReference type="GO" id="GO:0005525">
    <property type="term" value="F:GTP binding"/>
    <property type="evidence" value="ECO:0007669"/>
    <property type="project" value="InterPro"/>
</dbReference>
<dbReference type="OrthoDB" id="10254700at2759"/>
<protein>
    <recommendedName>
        <fullName evidence="7">Activator 1 subunit 5</fullName>
    </recommendedName>
</protein>
<name>A0A8J9U7W8_9NEOP</name>
<dbReference type="GO" id="GO:0006261">
    <property type="term" value="P:DNA-templated DNA replication"/>
    <property type="evidence" value="ECO:0007669"/>
    <property type="project" value="TreeGrafter"/>
</dbReference>
<dbReference type="GO" id="GO:0003924">
    <property type="term" value="F:GTPase activity"/>
    <property type="evidence" value="ECO:0007669"/>
    <property type="project" value="InterPro"/>
</dbReference>
<dbReference type="EMBL" id="OV170230">
    <property type="protein sequence ID" value="CAH0715476.1"/>
    <property type="molecule type" value="Genomic_DNA"/>
</dbReference>
<dbReference type="Gene3D" id="1.10.8.60">
    <property type="match status" value="1"/>
</dbReference>
<dbReference type="SMART" id="SM00175">
    <property type="entry name" value="RAB"/>
    <property type="match status" value="1"/>
</dbReference>
<evidence type="ECO:0000313" key="10">
    <source>
        <dbReference type="Proteomes" id="UP000838878"/>
    </source>
</evidence>
<dbReference type="PANTHER" id="PTHR11669">
    <property type="entry name" value="REPLICATION FACTOR C / DNA POLYMERASE III GAMMA-TAU SUBUNIT"/>
    <property type="match status" value="1"/>
</dbReference>